<evidence type="ECO:0000256" key="5">
    <source>
        <dbReference type="ARBA" id="ARBA00022801"/>
    </source>
</evidence>
<evidence type="ECO:0000256" key="4">
    <source>
        <dbReference type="ARBA" id="ARBA00022741"/>
    </source>
</evidence>
<dbReference type="Pfam" id="PF03029">
    <property type="entry name" value="ATP_bind_1"/>
    <property type="match status" value="1"/>
</dbReference>
<evidence type="ECO:0000256" key="2">
    <source>
        <dbReference type="ARBA" id="ARBA00005290"/>
    </source>
</evidence>
<dbReference type="OrthoDB" id="5839at2759"/>
<dbReference type="FunFam" id="3.40.50.300:FF:002066">
    <property type="entry name" value="GPN-loop GTPase 3"/>
    <property type="match status" value="1"/>
</dbReference>
<dbReference type="PANTHER" id="PTHR21231">
    <property type="entry name" value="XPA-BINDING PROTEIN 1-RELATED"/>
    <property type="match status" value="1"/>
</dbReference>
<comment type="similarity">
    <text evidence="2 7">Belongs to the GPN-loop GTPase family.</text>
</comment>
<comment type="function">
    <text evidence="1">Small GTPase required for proper localization of RNA polymerase II (RNAPII). May act at an RNAP assembly step prior to nuclear import.</text>
</comment>
<protein>
    <recommendedName>
        <fullName evidence="3 7">GPN-loop GTPase 3</fullName>
    </recommendedName>
</protein>
<dbReference type="PANTHER" id="PTHR21231:SF7">
    <property type="entry name" value="GPN-LOOP GTPASE 3"/>
    <property type="match status" value="1"/>
</dbReference>
<comment type="subunit">
    <text evidence="7">Binds to RNA polymerase II (RNAPII).</text>
</comment>
<evidence type="ECO:0000256" key="6">
    <source>
        <dbReference type="ARBA" id="ARBA00023134"/>
    </source>
</evidence>
<comment type="function">
    <text evidence="7">Small GTPase required for proper nuclear import of RNA polymerase II and III (RNAPII and RNAPIII). May act at an RNAP assembly step prior to nuclear import.</text>
</comment>
<keyword evidence="6 7" id="KW-0342">GTP-binding</keyword>
<dbReference type="SUPFAM" id="SSF52540">
    <property type="entry name" value="P-loop containing nucleoside triphosphate hydrolases"/>
    <property type="match status" value="1"/>
</dbReference>
<evidence type="ECO:0000313" key="9">
    <source>
        <dbReference type="Proteomes" id="UP000801492"/>
    </source>
</evidence>
<dbReference type="InterPro" id="IPR027417">
    <property type="entry name" value="P-loop_NTPase"/>
</dbReference>
<dbReference type="Proteomes" id="UP000801492">
    <property type="component" value="Unassembled WGS sequence"/>
</dbReference>
<dbReference type="AlphaFoldDB" id="A0A8K0D339"/>
<comment type="caution">
    <text evidence="8">The sequence shown here is derived from an EMBL/GenBank/DDBJ whole genome shotgun (WGS) entry which is preliminary data.</text>
</comment>
<evidence type="ECO:0000256" key="7">
    <source>
        <dbReference type="RuleBase" id="RU365059"/>
    </source>
</evidence>
<dbReference type="InterPro" id="IPR030228">
    <property type="entry name" value="Gpn3"/>
</dbReference>
<dbReference type="EMBL" id="VTPC01004488">
    <property type="protein sequence ID" value="KAF2897079.1"/>
    <property type="molecule type" value="Genomic_DNA"/>
</dbReference>
<keyword evidence="5 7" id="KW-0378">Hydrolase</keyword>
<evidence type="ECO:0000256" key="1">
    <source>
        <dbReference type="ARBA" id="ARBA00002411"/>
    </source>
</evidence>
<keyword evidence="9" id="KW-1185">Reference proteome</keyword>
<dbReference type="GO" id="GO:0003924">
    <property type="term" value="F:GTPase activity"/>
    <property type="evidence" value="ECO:0007669"/>
    <property type="project" value="TreeGrafter"/>
</dbReference>
<accession>A0A8K0D339</accession>
<sequence length="275" mass="31371">MRYAQLVIGPAGSGKSTYCSAMVQHGIDVKRHIDVVNLDPAAEHFNYEPLVDIRNLIHVQDAMEDDELQFGPNGGLVFCIEYLIENSDWLHEQLGDQEDDYILFDCPGQIELYTHLTAVRKLVTLLQSWNFNLCCVYLVDVQFMTDGAKFLSGTMSALSVMVNLELPHMNLLSKMDLLSKSTKKQLERFLEPDAHSLLGDIELSNSRFNEKYRKLTEAIGHLVEDYSLVRFTPLNLKDEENMADVLLTIDNILQYGEDQDVKVKDYETIDENEEG</sequence>
<dbReference type="CDD" id="cd17872">
    <property type="entry name" value="GPN3"/>
    <property type="match status" value="1"/>
</dbReference>
<evidence type="ECO:0000313" key="8">
    <source>
        <dbReference type="EMBL" id="KAF2897079.1"/>
    </source>
</evidence>
<dbReference type="Gene3D" id="3.40.50.300">
    <property type="entry name" value="P-loop containing nucleotide triphosphate hydrolases"/>
    <property type="match status" value="1"/>
</dbReference>
<dbReference type="GO" id="GO:0005525">
    <property type="term" value="F:GTP binding"/>
    <property type="evidence" value="ECO:0007669"/>
    <property type="project" value="UniProtKB-KW"/>
</dbReference>
<evidence type="ECO:0000256" key="3">
    <source>
        <dbReference type="ARBA" id="ARBA00014587"/>
    </source>
</evidence>
<reference evidence="8" key="1">
    <citation type="submission" date="2019-08" db="EMBL/GenBank/DDBJ databases">
        <title>The genome of the North American firefly Photinus pyralis.</title>
        <authorList>
            <consortium name="Photinus pyralis genome working group"/>
            <person name="Fallon T.R."/>
            <person name="Sander Lower S.E."/>
            <person name="Weng J.-K."/>
        </authorList>
    </citation>
    <scope>NUCLEOTIDE SEQUENCE</scope>
    <source>
        <strain evidence="8">TRF0915ILg1</strain>
        <tissue evidence="8">Whole body</tissue>
    </source>
</reference>
<organism evidence="8 9">
    <name type="scientific">Ignelater luminosus</name>
    <name type="common">Cucubano</name>
    <name type="synonym">Pyrophorus luminosus</name>
    <dbReference type="NCBI Taxonomy" id="2038154"/>
    <lineage>
        <taxon>Eukaryota</taxon>
        <taxon>Metazoa</taxon>
        <taxon>Ecdysozoa</taxon>
        <taxon>Arthropoda</taxon>
        <taxon>Hexapoda</taxon>
        <taxon>Insecta</taxon>
        <taxon>Pterygota</taxon>
        <taxon>Neoptera</taxon>
        <taxon>Endopterygota</taxon>
        <taxon>Coleoptera</taxon>
        <taxon>Polyphaga</taxon>
        <taxon>Elateriformia</taxon>
        <taxon>Elateroidea</taxon>
        <taxon>Elateridae</taxon>
        <taxon>Agrypninae</taxon>
        <taxon>Pyrophorini</taxon>
        <taxon>Ignelater</taxon>
    </lineage>
</organism>
<proteinExistence type="inferred from homology"/>
<gene>
    <name evidence="8" type="ORF">ILUMI_09106</name>
</gene>
<name>A0A8K0D339_IGNLU</name>
<keyword evidence="4 7" id="KW-0547">Nucleotide-binding</keyword>
<dbReference type="InterPro" id="IPR004130">
    <property type="entry name" value="Gpn"/>
</dbReference>